<sequence>MDVDGDNGREQTDSDGSKEEGAGRAAFDVPLEISYSPMGLALALIESGGLVSHMPSGVQALLPDAHGIWHYHRPHMARGAAARGKVLALRSASVHPLLRRMVAQAAEPARIEEEESGEEKGEQDEWESDGDGPPPSARAARDLLLQLRMRAPLRRAAGGVAKVRRGGRLGSSAAVAVARARGDSARQMVAALGQGSADEIVGLLRGGADVRAADAAGRTALHVASAAGNAAGVRVLAHMGGDVDAVDRLGNTPLALAATGARAAVVLALLEAGADPRIGHGVAAALAMVRARLRLLRQQVRQARAVELVAASADVDGALPRARDRRRHAVAVARDCVAIIRLLRAAEARADAPPADLEAPADLDGLADQLLALDIAHGKPSASPPELPPDPAAPADDANADADDRQIDDLLERFSLLLGDRQDAGGPGAP</sequence>
<keyword evidence="1" id="KW-0677">Repeat</keyword>
<organism evidence="5 6">
    <name type="scientific">Coemansia thaxteri</name>
    <dbReference type="NCBI Taxonomy" id="2663907"/>
    <lineage>
        <taxon>Eukaryota</taxon>
        <taxon>Fungi</taxon>
        <taxon>Fungi incertae sedis</taxon>
        <taxon>Zoopagomycota</taxon>
        <taxon>Kickxellomycotina</taxon>
        <taxon>Kickxellomycetes</taxon>
        <taxon>Kickxellales</taxon>
        <taxon>Kickxellaceae</taxon>
        <taxon>Coemansia</taxon>
    </lineage>
</organism>
<dbReference type="SMART" id="SM00248">
    <property type="entry name" value="ANK"/>
    <property type="match status" value="2"/>
</dbReference>
<evidence type="ECO:0000256" key="3">
    <source>
        <dbReference type="PROSITE-ProRule" id="PRU00023"/>
    </source>
</evidence>
<dbReference type="PROSITE" id="PS50297">
    <property type="entry name" value="ANK_REP_REGION"/>
    <property type="match status" value="2"/>
</dbReference>
<dbReference type="EMBL" id="JANBQF010000017">
    <property type="protein sequence ID" value="KAJ2007830.1"/>
    <property type="molecule type" value="Genomic_DNA"/>
</dbReference>
<dbReference type="InterPro" id="IPR036770">
    <property type="entry name" value="Ankyrin_rpt-contain_sf"/>
</dbReference>
<dbReference type="PANTHER" id="PTHR24171">
    <property type="entry name" value="ANKYRIN REPEAT DOMAIN-CONTAINING PROTEIN 39-RELATED"/>
    <property type="match status" value="1"/>
</dbReference>
<feature type="region of interest" description="Disordered" evidence="4">
    <location>
        <begin position="1"/>
        <end position="25"/>
    </location>
</feature>
<dbReference type="Gene3D" id="1.25.40.20">
    <property type="entry name" value="Ankyrin repeat-containing domain"/>
    <property type="match status" value="1"/>
</dbReference>
<accession>A0A9W8BIG4</accession>
<evidence type="ECO:0000313" key="5">
    <source>
        <dbReference type="EMBL" id="KAJ2007830.1"/>
    </source>
</evidence>
<feature type="repeat" description="ANK" evidence="3">
    <location>
        <begin position="249"/>
        <end position="281"/>
    </location>
</feature>
<dbReference type="PROSITE" id="PS50088">
    <property type="entry name" value="ANK_REPEAT"/>
    <property type="match status" value="2"/>
</dbReference>
<comment type="caution">
    <text evidence="5">The sequence shown here is derived from an EMBL/GenBank/DDBJ whole genome shotgun (WGS) entry which is preliminary data.</text>
</comment>
<feature type="compositionally biased region" description="Basic and acidic residues" evidence="4">
    <location>
        <begin position="1"/>
        <end position="22"/>
    </location>
</feature>
<dbReference type="OrthoDB" id="341259at2759"/>
<name>A0A9W8BIG4_9FUNG</name>
<feature type="region of interest" description="Disordered" evidence="4">
    <location>
        <begin position="377"/>
        <end position="405"/>
    </location>
</feature>
<dbReference type="Proteomes" id="UP001150907">
    <property type="component" value="Unassembled WGS sequence"/>
</dbReference>
<feature type="compositionally biased region" description="Acidic residues" evidence="4">
    <location>
        <begin position="112"/>
        <end position="130"/>
    </location>
</feature>
<dbReference type="SUPFAM" id="SSF48403">
    <property type="entry name" value="Ankyrin repeat"/>
    <property type="match status" value="1"/>
</dbReference>
<evidence type="ECO:0000256" key="4">
    <source>
        <dbReference type="SAM" id="MobiDB-lite"/>
    </source>
</evidence>
<dbReference type="AlphaFoldDB" id="A0A9W8BIG4"/>
<dbReference type="Pfam" id="PF12796">
    <property type="entry name" value="Ank_2"/>
    <property type="match status" value="1"/>
</dbReference>
<proteinExistence type="predicted"/>
<feature type="repeat" description="ANK" evidence="3">
    <location>
        <begin position="216"/>
        <end position="248"/>
    </location>
</feature>
<protein>
    <submittedName>
        <fullName evidence="5">Uncharacterized protein</fullName>
    </submittedName>
</protein>
<evidence type="ECO:0000256" key="2">
    <source>
        <dbReference type="ARBA" id="ARBA00023043"/>
    </source>
</evidence>
<gene>
    <name evidence="5" type="ORF">H4R26_000560</name>
</gene>
<reference evidence="5" key="1">
    <citation type="submission" date="2022-07" db="EMBL/GenBank/DDBJ databases">
        <title>Phylogenomic reconstructions and comparative analyses of Kickxellomycotina fungi.</title>
        <authorList>
            <person name="Reynolds N.K."/>
            <person name="Stajich J.E."/>
            <person name="Barry K."/>
            <person name="Grigoriev I.V."/>
            <person name="Crous P."/>
            <person name="Smith M.E."/>
        </authorList>
    </citation>
    <scope>NUCLEOTIDE SEQUENCE</scope>
    <source>
        <strain evidence="5">IMI 214461</strain>
    </source>
</reference>
<feature type="compositionally biased region" description="Pro residues" evidence="4">
    <location>
        <begin position="382"/>
        <end position="392"/>
    </location>
</feature>
<evidence type="ECO:0000313" key="6">
    <source>
        <dbReference type="Proteomes" id="UP001150907"/>
    </source>
</evidence>
<dbReference type="InterPro" id="IPR002110">
    <property type="entry name" value="Ankyrin_rpt"/>
</dbReference>
<keyword evidence="2 3" id="KW-0040">ANK repeat</keyword>
<keyword evidence="6" id="KW-1185">Reference proteome</keyword>
<feature type="region of interest" description="Disordered" evidence="4">
    <location>
        <begin position="105"/>
        <end position="138"/>
    </location>
</feature>
<evidence type="ECO:0000256" key="1">
    <source>
        <dbReference type="ARBA" id="ARBA00022737"/>
    </source>
</evidence>